<evidence type="ECO:0000256" key="4">
    <source>
        <dbReference type="PIRNR" id="PIRNR016396"/>
    </source>
</evidence>
<name>A0A1E4TF12_9ASCO</name>
<dbReference type="FunFam" id="1.10.287.370:FF:000001">
    <property type="entry name" value="Prefoldin subunit 3"/>
    <property type="match status" value="1"/>
</dbReference>
<dbReference type="EMBL" id="KV453842">
    <property type="protein sequence ID" value="ODV90258.1"/>
    <property type="molecule type" value="Genomic_DNA"/>
</dbReference>
<evidence type="ECO:0000256" key="2">
    <source>
        <dbReference type="ARBA" id="ARBA00011695"/>
    </source>
</evidence>
<dbReference type="InterPro" id="IPR016655">
    <property type="entry name" value="PFD3"/>
</dbReference>
<evidence type="ECO:0000313" key="7">
    <source>
        <dbReference type="Proteomes" id="UP000095023"/>
    </source>
</evidence>
<sequence length="203" mass="23150">MASNDEIVQLAKRAAEKLRINDTETNPRGIPKAPFIDQVEKFVANADEAEAMLRMLQSMLDKYQSMEAVTLQKKASLNQRVPDIKETLQTVEFLKEQAAKSKSTVTTYELDETMHAHAQIDPTDAVCLWLGANVMLEYPIDEAVELLTERLDAANKNLKDCDEDLEFLREAITTIQVNTARVYNWDIQRRKAEKSRPEHEVVT</sequence>
<proteinExistence type="inferred from homology"/>
<dbReference type="Proteomes" id="UP000095023">
    <property type="component" value="Unassembled WGS sequence"/>
</dbReference>
<dbReference type="PANTHER" id="PTHR12409">
    <property type="entry name" value="PREFOLDIN SUBUNIT 3"/>
    <property type="match status" value="1"/>
</dbReference>
<dbReference type="SUPFAM" id="SSF46579">
    <property type="entry name" value="Prefoldin"/>
    <property type="match status" value="1"/>
</dbReference>
<organism evidence="6 7">
    <name type="scientific">Tortispora caseinolytica NRRL Y-17796</name>
    <dbReference type="NCBI Taxonomy" id="767744"/>
    <lineage>
        <taxon>Eukaryota</taxon>
        <taxon>Fungi</taxon>
        <taxon>Dikarya</taxon>
        <taxon>Ascomycota</taxon>
        <taxon>Saccharomycotina</taxon>
        <taxon>Trigonopsidomycetes</taxon>
        <taxon>Trigonopsidales</taxon>
        <taxon>Trigonopsidaceae</taxon>
        <taxon>Tortispora</taxon>
    </lineage>
</organism>
<evidence type="ECO:0000256" key="3">
    <source>
        <dbReference type="ARBA" id="ARBA00023186"/>
    </source>
</evidence>
<keyword evidence="7" id="KW-1185">Reference proteome</keyword>
<comment type="similarity">
    <text evidence="1 4">Belongs to the prefoldin subunit alpha family.</text>
</comment>
<evidence type="ECO:0000256" key="5">
    <source>
        <dbReference type="SAM" id="Coils"/>
    </source>
</evidence>
<evidence type="ECO:0000256" key="1">
    <source>
        <dbReference type="ARBA" id="ARBA00010048"/>
    </source>
</evidence>
<dbReference type="OrthoDB" id="6375174at2759"/>
<feature type="coiled-coil region" evidence="5">
    <location>
        <begin position="144"/>
        <end position="171"/>
    </location>
</feature>
<dbReference type="GO" id="GO:0007017">
    <property type="term" value="P:microtubule-based process"/>
    <property type="evidence" value="ECO:0007669"/>
    <property type="project" value="TreeGrafter"/>
</dbReference>
<comment type="subunit">
    <text evidence="2 4">Heterohexamer of two PFD-alpha type and four PFD-beta type subunits.</text>
</comment>
<dbReference type="GO" id="GO:0006457">
    <property type="term" value="P:protein folding"/>
    <property type="evidence" value="ECO:0007669"/>
    <property type="project" value="UniProtKB-UniRule"/>
</dbReference>
<dbReference type="PIRSF" id="PIRSF016396">
    <property type="entry name" value="Prefoldin_subunit_3"/>
    <property type="match status" value="1"/>
</dbReference>
<dbReference type="CDD" id="cd23156">
    <property type="entry name" value="Prefoldin_3"/>
    <property type="match status" value="1"/>
</dbReference>
<dbReference type="InterPro" id="IPR009053">
    <property type="entry name" value="Prefoldin"/>
</dbReference>
<dbReference type="GO" id="GO:0015631">
    <property type="term" value="F:tubulin binding"/>
    <property type="evidence" value="ECO:0007669"/>
    <property type="project" value="EnsemblFungi"/>
</dbReference>
<keyword evidence="5" id="KW-0175">Coiled coil</keyword>
<dbReference type="InterPro" id="IPR004127">
    <property type="entry name" value="Prefoldin_subunit_alpha"/>
</dbReference>
<dbReference type="GO" id="GO:0016272">
    <property type="term" value="C:prefoldin complex"/>
    <property type="evidence" value="ECO:0007669"/>
    <property type="project" value="UniProtKB-UniRule"/>
</dbReference>
<gene>
    <name evidence="6" type="ORF">CANCADRAFT_1989</name>
</gene>
<dbReference type="Gene3D" id="1.10.287.370">
    <property type="match status" value="1"/>
</dbReference>
<protein>
    <recommendedName>
        <fullName evidence="4">Prefoldin subunit 3</fullName>
    </recommendedName>
</protein>
<keyword evidence="3 4" id="KW-0143">Chaperone</keyword>
<dbReference type="GO" id="GO:0005737">
    <property type="term" value="C:cytoplasm"/>
    <property type="evidence" value="ECO:0007669"/>
    <property type="project" value="EnsemblFungi"/>
</dbReference>
<dbReference type="AlphaFoldDB" id="A0A1E4TF12"/>
<dbReference type="Pfam" id="PF02996">
    <property type="entry name" value="Prefoldin"/>
    <property type="match status" value="1"/>
</dbReference>
<evidence type="ECO:0000313" key="6">
    <source>
        <dbReference type="EMBL" id="ODV90258.1"/>
    </source>
</evidence>
<dbReference type="PANTHER" id="PTHR12409:SF0">
    <property type="entry name" value="PREFOLDIN SUBUNIT 3"/>
    <property type="match status" value="1"/>
</dbReference>
<accession>A0A1E4TF12</accession>
<comment type="function">
    <text evidence="4">Binds specifically to cytosolic chaperonin (c-CPN) and transfers target proteins to it. Binds to nascent polypeptide chain and promotes folding in an environment in which there are many competing pathways for nonnative proteins.</text>
</comment>
<dbReference type="GO" id="GO:0007021">
    <property type="term" value="P:tubulin complex assembly"/>
    <property type="evidence" value="ECO:0007669"/>
    <property type="project" value="EnsemblFungi"/>
</dbReference>
<reference evidence="7" key="1">
    <citation type="submission" date="2016-02" db="EMBL/GenBank/DDBJ databases">
        <title>Comparative genomics of biotechnologically important yeasts.</title>
        <authorList>
            <consortium name="DOE Joint Genome Institute"/>
            <person name="Riley R."/>
            <person name="Haridas S."/>
            <person name="Wolfe K.H."/>
            <person name="Lopes M.R."/>
            <person name="Hittinger C.T."/>
            <person name="Goker M."/>
            <person name="Salamov A."/>
            <person name="Wisecaver J."/>
            <person name="Long T.M."/>
            <person name="Aerts A.L."/>
            <person name="Barry K."/>
            <person name="Choi C."/>
            <person name="Clum A."/>
            <person name="Coughlan A.Y."/>
            <person name="Deshpande S."/>
            <person name="Douglass A.P."/>
            <person name="Hanson S.J."/>
            <person name="Klenk H.-P."/>
            <person name="Labutti K."/>
            <person name="Lapidus A."/>
            <person name="Lindquist E."/>
            <person name="Lipzen A."/>
            <person name="Meier-Kolthoff J.P."/>
            <person name="Ohm R.A."/>
            <person name="Otillar R.P."/>
            <person name="Pangilinan J."/>
            <person name="Peng Y."/>
            <person name="Rokas A."/>
            <person name="Rosa C.A."/>
            <person name="Scheuner C."/>
            <person name="Sibirny A.A."/>
            <person name="Slot J.C."/>
            <person name="Stielow J.B."/>
            <person name="Sun H."/>
            <person name="Kurtzman C.P."/>
            <person name="Blackwell M."/>
            <person name="Jeffries T.W."/>
            <person name="Grigoriev I.V."/>
        </authorList>
    </citation>
    <scope>NUCLEOTIDE SEQUENCE [LARGE SCALE GENOMIC DNA]</scope>
    <source>
        <strain evidence="7">NRRL Y-17796</strain>
    </source>
</reference>